<keyword evidence="5" id="KW-0055">Arginine biosynthesis</keyword>
<evidence type="ECO:0000256" key="12">
    <source>
        <dbReference type="ARBA" id="ARBA00022842"/>
    </source>
</evidence>
<dbReference type="RefSeq" id="WP_111322318.1">
    <property type="nucleotide sequence ID" value="NZ_BIFX01000001.1"/>
</dbReference>
<dbReference type="FunFam" id="3.30.470.20:FF:000001">
    <property type="entry name" value="Carbamoyl-phosphate synthase large chain"/>
    <property type="match status" value="1"/>
</dbReference>
<dbReference type="EC" id="6.3.5.5" evidence="4"/>
<dbReference type="InterPro" id="IPR011607">
    <property type="entry name" value="MGS-like_dom"/>
</dbReference>
<evidence type="ECO:0000256" key="6">
    <source>
        <dbReference type="ARBA" id="ARBA00022598"/>
    </source>
</evidence>
<name>A0A326U823_THEHA</name>
<dbReference type="GO" id="GO:0004088">
    <property type="term" value="F:carbamoyl-phosphate synthase (glutamine-hydrolyzing) activity"/>
    <property type="evidence" value="ECO:0007669"/>
    <property type="project" value="UniProtKB-EC"/>
</dbReference>
<dbReference type="InterPro" id="IPR013815">
    <property type="entry name" value="ATP_grasp_subdomain_1"/>
</dbReference>
<evidence type="ECO:0000256" key="11">
    <source>
        <dbReference type="ARBA" id="ARBA00022840"/>
    </source>
</evidence>
<dbReference type="InterPro" id="IPR016185">
    <property type="entry name" value="PreATP-grasp_dom_sf"/>
</dbReference>
<dbReference type="PANTHER" id="PTHR11405:SF53">
    <property type="entry name" value="CARBAMOYL-PHOSPHATE SYNTHASE [AMMONIA], MITOCHONDRIAL"/>
    <property type="match status" value="1"/>
</dbReference>
<dbReference type="AlphaFoldDB" id="A0A326U823"/>
<evidence type="ECO:0000256" key="4">
    <source>
        <dbReference type="ARBA" id="ARBA00012738"/>
    </source>
</evidence>
<dbReference type="SUPFAM" id="SSF52335">
    <property type="entry name" value="Methylglyoxal synthase-like"/>
    <property type="match status" value="1"/>
</dbReference>
<dbReference type="FunFam" id="3.40.50.20:FF:000001">
    <property type="entry name" value="Carbamoyl-phosphate synthase large chain"/>
    <property type="match status" value="1"/>
</dbReference>
<reference evidence="24 25" key="1">
    <citation type="submission" date="2018-06" db="EMBL/GenBank/DDBJ databases">
        <title>Genomic Encyclopedia of Archaeal and Bacterial Type Strains, Phase II (KMG-II): from individual species to whole genera.</title>
        <authorList>
            <person name="Goeker M."/>
        </authorList>
    </citation>
    <scope>NUCLEOTIDE SEQUENCE [LARGE SCALE GENOMIC DNA]</scope>
    <source>
        <strain evidence="24 25">ATCC BAA-1881</strain>
    </source>
</reference>
<evidence type="ECO:0000256" key="10">
    <source>
        <dbReference type="ARBA" id="ARBA00022741"/>
    </source>
</evidence>
<evidence type="ECO:0000256" key="13">
    <source>
        <dbReference type="ARBA" id="ARBA00022975"/>
    </source>
</evidence>
<dbReference type="GO" id="GO:0005524">
    <property type="term" value="F:ATP binding"/>
    <property type="evidence" value="ECO:0007669"/>
    <property type="project" value="UniProtKB-UniRule"/>
</dbReference>
<evidence type="ECO:0000256" key="18">
    <source>
        <dbReference type="ARBA" id="ARBA00060037"/>
    </source>
</evidence>
<evidence type="ECO:0000256" key="7">
    <source>
        <dbReference type="ARBA" id="ARBA00022605"/>
    </source>
</evidence>
<dbReference type="EMBL" id="QKUF01000007">
    <property type="protein sequence ID" value="PZW30529.1"/>
    <property type="molecule type" value="Genomic_DNA"/>
</dbReference>
<dbReference type="Gene3D" id="3.40.50.20">
    <property type="match status" value="2"/>
</dbReference>
<evidence type="ECO:0000256" key="20">
    <source>
        <dbReference type="ARBA" id="ARBA00074189"/>
    </source>
</evidence>
<dbReference type="Gene3D" id="1.10.1030.10">
    <property type="entry name" value="Carbamoyl-phosphate synthetase, large subunit oligomerisation domain"/>
    <property type="match status" value="1"/>
</dbReference>
<dbReference type="GO" id="GO:0006541">
    <property type="term" value="P:glutamine metabolic process"/>
    <property type="evidence" value="ECO:0007669"/>
    <property type="project" value="TreeGrafter"/>
</dbReference>
<dbReference type="Gene3D" id="3.40.50.1380">
    <property type="entry name" value="Methylglyoxal synthase-like domain"/>
    <property type="match status" value="1"/>
</dbReference>
<comment type="cofactor">
    <cofactor evidence="1">
        <name>Mn(2+)</name>
        <dbReference type="ChEBI" id="CHEBI:29035"/>
    </cofactor>
</comment>
<dbReference type="FunFam" id="3.30.1490.20:FF:000001">
    <property type="entry name" value="Carbamoyl-phosphate synthase large chain"/>
    <property type="match status" value="1"/>
</dbReference>
<evidence type="ECO:0000256" key="2">
    <source>
        <dbReference type="ARBA" id="ARBA00005077"/>
    </source>
</evidence>
<dbReference type="Proteomes" id="UP000248806">
    <property type="component" value="Unassembled WGS sequence"/>
</dbReference>
<keyword evidence="11 21" id="KW-0067">ATP-binding</keyword>
<dbReference type="PROSITE" id="PS00867">
    <property type="entry name" value="CPSASE_2"/>
    <property type="match status" value="1"/>
</dbReference>
<dbReference type="InterPro" id="IPR006275">
    <property type="entry name" value="CPSase_lsu"/>
</dbReference>
<evidence type="ECO:0000256" key="15">
    <source>
        <dbReference type="ARBA" id="ARBA00044063"/>
    </source>
</evidence>
<keyword evidence="9" id="KW-0677">Repeat</keyword>
<dbReference type="FunFam" id="1.10.1030.10:FF:000002">
    <property type="entry name" value="Carbamoyl-phosphate synthase large chain"/>
    <property type="match status" value="1"/>
</dbReference>
<evidence type="ECO:0000256" key="16">
    <source>
        <dbReference type="ARBA" id="ARBA00047359"/>
    </source>
</evidence>
<evidence type="ECO:0000313" key="25">
    <source>
        <dbReference type="Proteomes" id="UP000248806"/>
    </source>
</evidence>
<dbReference type="PROSITE" id="PS50975">
    <property type="entry name" value="ATP_GRASP"/>
    <property type="match status" value="2"/>
</dbReference>
<dbReference type="SUPFAM" id="SSF52440">
    <property type="entry name" value="PreATP-grasp domain"/>
    <property type="match status" value="2"/>
</dbReference>
<dbReference type="InterPro" id="IPR058047">
    <property type="entry name" value="CPSase_preATP-grasp"/>
</dbReference>
<dbReference type="FunFam" id="3.40.50.20:FF:000002">
    <property type="entry name" value="Carbamoyl-phosphate synthase large chain"/>
    <property type="match status" value="1"/>
</dbReference>
<dbReference type="NCBIfam" id="TIGR01369">
    <property type="entry name" value="CPSaseII_lrg"/>
    <property type="match status" value="1"/>
</dbReference>
<organism evidence="24 25">
    <name type="scientific">Thermosporothrix hazakensis</name>
    <dbReference type="NCBI Taxonomy" id="644383"/>
    <lineage>
        <taxon>Bacteria</taxon>
        <taxon>Bacillati</taxon>
        <taxon>Chloroflexota</taxon>
        <taxon>Ktedonobacteria</taxon>
        <taxon>Ktedonobacterales</taxon>
        <taxon>Thermosporotrichaceae</taxon>
        <taxon>Thermosporothrix</taxon>
    </lineage>
</organism>
<sequence>MKTNLRKVLVLGAGALKIGQAGEFDYSGSQALKALQEEGISTVLINPNIATIQTSKELADEVYFLPVTPFFVEKVIEKERPDGILLSFGGQTALNCGIALHKSGVLEKYGVRILGTPISAIILTEDREEFATHLRNIHIPTPQSRTAETLEEARTIASELGYPLMVRAGYALGGQGSGIAANEEELTKIVNGALAFAPQVLIEQYLHHYKEVEYEVVRDAYDNCITVCNMENMDPLGIHTGESIVVAPSQTLTNYEYHMLRTAAITIVRSLGIVGECNVQYALDPKTSRYYVIEVNARLSRSSALASKATGYPLAYVAAKLALGYSLTDLTNRVTGVTQACFEPSLDYIVVKIPRWDLDKFKDADQTIGTGMKSVGEVMGIGRTFEEAYQKAIRMLDLDFEGATSEKVFRGHERDADVLAKFLYTPTPKRMFALPLAMRNQYSIEQIYDITGIDPWFLQRIRTILQAEIELQETKDLSAERLRKLKQLGISDKRIGELTGKTGLEVRALRKQYNIVPAILQIDTLAGEFPSETNYLYTTYNADHTDIQPLNKEGVVIVGSGPYRIGSSVEFDWTTVSTVLALKKYGKRSVVINCNPETVSTDYDTSDRLYFEELTFERLADICDFENPYGAIVSVGGQTPNNRVKSLSAYGVPILGTSAENIDRAEDRYKFSNLLDVLHIRQPEWASVTSFEDVRWFAERVGYPVLVRPSYVLSGSAMNVCYNEEQLKRYINEAVAVSPEYPVTVSKFFQKVKEIELDAVAQRGRVKAFVISEHIENAGVHSGDATIVLPPQTINEETRVRIEEVGRAIAEALEITGPFNIQFLAKDNQVYVIETNLRASRTFPFISKVMGVNMIELFVDALFNEEIPAVRMPAPTFTAVKAPQFSFARLKGADPILRVEMSSTGEVACFGEDIEEAYLKAIIATGNHIPQKGVFISLGGEDKKLRFLESARLLAQLGLPLYATENTANFLREHGVETTMLYKLHEQKEPNFLTYFREGKVDLAINIVDRNILKEVDDDYAMRRHAIDHNIPLFTKVKQARLFVKAITEKDLQTIPIKSWNEYTNAK</sequence>
<feature type="domain" description="MGS-like" evidence="23">
    <location>
        <begin position="927"/>
        <end position="1067"/>
    </location>
</feature>
<comment type="pathway">
    <text evidence="2">Amino-acid biosynthesis; L-arginine biosynthesis; carbamoyl phosphate from bicarbonate: step 1/1.</text>
</comment>
<comment type="function">
    <text evidence="18">Small subunit of the glutamine-dependent carbamoyl phosphate synthetase (CPSase). CPSase catalyzes the formation of carbamoyl phosphate from the ammonia moiety of glutamine, carbonate, and phosphate donated by ATP, constituting the first step of the biosynthetic pathway leading to pyrimidine nucleotides. The large subunit (synthetase) binds the substrates ammonia (free or transferred from glutamine from the small subunit), hydrogencarbonate and ATP and carries out an ATP-coupled ligase reaction, activating hydrogencarbonate by forming carboxy phosphate which reacts with ammonia to form carbamoyl phosphate.</text>
</comment>
<dbReference type="Gene3D" id="3.30.1490.20">
    <property type="entry name" value="ATP-grasp fold, A domain"/>
    <property type="match status" value="1"/>
</dbReference>
<evidence type="ECO:0000259" key="22">
    <source>
        <dbReference type="PROSITE" id="PS50975"/>
    </source>
</evidence>
<dbReference type="PROSITE" id="PS00866">
    <property type="entry name" value="CPSASE_1"/>
    <property type="match status" value="1"/>
</dbReference>
<feature type="domain" description="ATP-grasp" evidence="22">
    <location>
        <begin position="131"/>
        <end position="323"/>
    </location>
</feature>
<keyword evidence="8" id="KW-0479">Metal-binding</keyword>
<keyword evidence="6" id="KW-0436">Ligase</keyword>
<evidence type="ECO:0000256" key="19">
    <source>
        <dbReference type="ARBA" id="ARBA00069524"/>
    </source>
</evidence>
<evidence type="ECO:0000259" key="23">
    <source>
        <dbReference type="PROSITE" id="PS51855"/>
    </source>
</evidence>
<dbReference type="GO" id="GO:0046872">
    <property type="term" value="F:metal ion binding"/>
    <property type="evidence" value="ECO:0007669"/>
    <property type="project" value="UniProtKB-KW"/>
</dbReference>
<dbReference type="InterPro" id="IPR005479">
    <property type="entry name" value="CPAse_ATP-bd"/>
</dbReference>
<keyword evidence="7" id="KW-0028">Amino-acid biosynthesis</keyword>
<keyword evidence="14" id="KW-0464">Manganese</keyword>
<comment type="caution">
    <text evidence="24">The sequence shown here is derived from an EMBL/GenBank/DDBJ whole genome shotgun (WGS) entry which is preliminary data.</text>
</comment>
<keyword evidence="10 21" id="KW-0547">Nucleotide-binding</keyword>
<dbReference type="CDD" id="cd01423">
    <property type="entry name" value="MGS_CPS_I_III"/>
    <property type="match status" value="1"/>
</dbReference>
<dbReference type="SUPFAM" id="SSF48108">
    <property type="entry name" value="Carbamoyl phosphate synthetase, large subunit connection domain"/>
    <property type="match status" value="1"/>
</dbReference>
<dbReference type="Gene3D" id="3.30.470.20">
    <property type="entry name" value="ATP-grasp fold, B domain"/>
    <property type="match status" value="2"/>
</dbReference>
<evidence type="ECO:0000256" key="3">
    <source>
        <dbReference type="ARBA" id="ARBA00009799"/>
    </source>
</evidence>
<dbReference type="InterPro" id="IPR005480">
    <property type="entry name" value="CPSase_lsu_oligo"/>
</dbReference>
<keyword evidence="12" id="KW-0460">Magnesium</keyword>
<evidence type="ECO:0000256" key="17">
    <source>
        <dbReference type="ARBA" id="ARBA00048816"/>
    </source>
</evidence>
<dbReference type="SMART" id="SM00851">
    <property type="entry name" value="MGS"/>
    <property type="match status" value="1"/>
</dbReference>
<dbReference type="InterPro" id="IPR011761">
    <property type="entry name" value="ATP-grasp"/>
</dbReference>
<keyword evidence="13" id="KW-0665">Pyrimidine biosynthesis</keyword>
<dbReference type="InterPro" id="IPR005483">
    <property type="entry name" value="CPSase_dom"/>
</dbReference>
<accession>A0A326U823</accession>
<protein>
    <recommendedName>
        <fullName evidence="20">Carbamoyl phosphate synthase arginine-specific large chain</fullName>
        <ecNumber evidence="15">6.3.4.16</ecNumber>
        <ecNumber evidence="4">6.3.5.5</ecNumber>
    </recommendedName>
    <alternativeName>
        <fullName evidence="19">Carbamoyl phosphate synthase pyrimidine-specific large chain</fullName>
    </alternativeName>
</protein>
<dbReference type="InterPro" id="IPR036897">
    <property type="entry name" value="CarbamoylP_synth_lsu_oligo_sf"/>
</dbReference>
<dbReference type="NCBIfam" id="NF003671">
    <property type="entry name" value="PRK05294.1"/>
    <property type="match status" value="1"/>
</dbReference>
<dbReference type="GO" id="GO:0005737">
    <property type="term" value="C:cytoplasm"/>
    <property type="evidence" value="ECO:0007669"/>
    <property type="project" value="TreeGrafter"/>
</dbReference>
<dbReference type="NCBIfam" id="NF009455">
    <property type="entry name" value="PRK12815.1"/>
    <property type="match status" value="1"/>
</dbReference>
<evidence type="ECO:0000256" key="5">
    <source>
        <dbReference type="ARBA" id="ARBA00022571"/>
    </source>
</evidence>
<evidence type="ECO:0000256" key="21">
    <source>
        <dbReference type="PROSITE-ProRule" id="PRU00409"/>
    </source>
</evidence>
<dbReference type="SUPFAM" id="SSF56059">
    <property type="entry name" value="Glutathione synthetase ATP-binding domain-like"/>
    <property type="match status" value="2"/>
</dbReference>
<keyword evidence="25" id="KW-1185">Reference proteome</keyword>
<dbReference type="PROSITE" id="PS51855">
    <property type="entry name" value="MGS"/>
    <property type="match status" value="1"/>
</dbReference>
<comment type="catalytic activity">
    <reaction evidence="16">
        <text>hydrogencarbonate + NH4(+) + 2 ATP = carbamoyl phosphate + 2 ADP + phosphate + 2 H(+)</text>
        <dbReference type="Rhea" id="RHEA:18029"/>
        <dbReference type="ChEBI" id="CHEBI:15378"/>
        <dbReference type="ChEBI" id="CHEBI:17544"/>
        <dbReference type="ChEBI" id="CHEBI:28938"/>
        <dbReference type="ChEBI" id="CHEBI:30616"/>
        <dbReference type="ChEBI" id="CHEBI:43474"/>
        <dbReference type="ChEBI" id="CHEBI:58228"/>
        <dbReference type="ChEBI" id="CHEBI:456216"/>
        <dbReference type="EC" id="6.3.4.16"/>
    </reaction>
</comment>
<feature type="domain" description="ATP-grasp" evidence="22">
    <location>
        <begin position="672"/>
        <end position="863"/>
    </location>
</feature>
<dbReference type="EC" id="6.3.4.16" evidence="15"/>
<dbReference type="PANTHER" id="PTHR11405">
    <property type="entry name" value="CARBAMOYLTRANSFERASE FAMILY MEMBER"/>
    <property type="match status" value="1"/>
</dbReference>
<dbReference type="FunFam" id="3.30.470.20:FF:000026">
    <property type="entry name" value="Carbamoyl-phosphate synthase large chain"/>
    <property type="match status" value="1"/>
</dbReference>
<dbReference type="GO" id="GO:0006221">
    <property type="term" value="P:pyrimidine nucleotide biosynthetic process"/>
    <property type="evidence" value="ECO:0007669"/>
    <property type="project" value="UniProtKB-KW"/>
</dbReference>
<dbReference type="Pfam" id="PF02786">
    <property type="entry name" value="CPSase_L_D2"/>
    <property type="match status" value="2"/>
</dbReference>
<dbReference type="InterPro" id="IPR036914">
    <property type="entry name" value="MGS-like_dom_sf"/>
</dbReference>
<dbReference type="Pfam" id="PF02142">
    <property type="entry name" value="MGS"/>
    <property type="match status" value="1"/>
</dbReference>
<proteinExistence type="inferred from homology"/>
<dbReference type="Pfam" id="PF02787">
    <property type="entry name" value="CPSase_L_D3"/>
    <property type="match status" value="1"/>
</dbReference>
<dbReference type="GO" id="GO:0004087">
    <property type="term" value="F:carbamoyl-phosphate synthase (ammonia) activity"/>
    <property type="evidence" value="ECO:0007669"/>
    <property type="project" value="UniProtKB-EC"/>
</dbReference>
<evidence type="ECO:0000256" key="14">
    <source>
        <dbReference type="ARBA" id="ARBA00023211"/>
    </source>
</evidence>
<evidence type="ECO:0000256" key="9">
    <source>
        <dbReference type="ARBA" id="ARBA00022737"/>
    </source>
</evidence>
<dbReference type="PRINTS" id="PR00098">
    <property type="entry name" value="CPSASE"/>
</dbReference>
<dbReference type="Pfam" id="PF25596">
    <property type="entry name" value="CPSase_L_D1"/>
    <property type="match status" value="2"/>
</dbReference>
<evidence type="ECO:0000256" key="1">
    <source>
        <dbReference type="ARBA" id="ARBA00001936"/>
    </source>
</evidence>
<dbReference type="OrthoDB" id="9804197at2"/>
<comment type="catalytic activity">
    <reaction evidence="17">
        <text>hydrogencarbonate + L-glutamine + 2 ATP + H2O = carbamoyl phosphate + L-glutamate + 2 ADP + phosphate + 2 H(+)</text>
        <dbReference type="Rhea" id="RHEA:18633"/>
        <dbReference type="ChEBI" id="CHEBI:15377"/>
        <dbReference type="ChEBI" id="CHEBI:15378"/>
        <dbReference type="ChEBI" id="CHEBI:17544"/>
        <dbReference type="ChEBI" id="CHEBI:29985"/>
        <dbReference type="ChEBI" id="CHEBI:30616"/>
        <dbReference type="ChEBI" id="CHEBI:43474"/>
        <dbReference type="ChEBI" id="CHEBI:58228"/>
        <dbReference type="ChEBI" id="CHEBI:58359"/>
        <dbReference type="ChEBI" id="CHEBI:456216"/>
        <dbReference type="EC" id="6.3.5.5"/>
    </reaction>
</comment>
<dbReference type="GO" id="GO:0006526">
    <property type="term" value="P:L-arginine biosynthetic process"/>
    <property type="evidence" value="ECO:0007669"/>
    <property type="project" value="UniProtKB-KW"/>
</dbReference>
<gene>
    <name evidence="24" type="ORF">EI42_02500</name>
</gene>
<comment type="similarity">
    <text evidence="3">Belongs to the CarB family.</text>
</comment>
<dbReference type="SMART" id="SM01096">
    <property type="entry name" value="CPSase_L_D3"/>
    <property type="match status" value="1"/>
</dbReference>
<evidence type="ECO:0000256" key="8">
    <source>
        <dbReference type="ARBA" id="ARBA00022723"/>
    </source>
</evidence>
<evidence type="ECO:0000313" key="24">
    <source>
        <dbReference type="EMBL" id="PZW30529.1"/>
    </source>
</evidence>